<evidence type="ECO:0000256" key="2">
    <source>
        <dbReference type="SAM" id="MobiDB-lite"/>
    </source>
</evidence>
<accession>A0A4Q7J0M6</accession>
<dbReference type="InterPro" id="IPR005754">
    <property type="entry name" value="Sortase"/>
</dbReference>
<keyword evidence="3" id="KW-1133">Transmembrane helix</keyword>
<sequence>MAEGERSRRDRVVAALLALGALVAAGAGVWVLAFSGLAGDAGPAAAPPPSGSQLPASALGEGVPGPGQPPGTVRLPEGGTATLVRREVTDDGVLPIPDGLAEATWWGVKLGAPNGAALLSGHVNWNSRPGPFDELWRTVPGQDVSVVDTTGGRWLYRVTGIVTVHKNDLPARAEELFGPDGAHRLVLVTCGGDYVGGTDGYRDNRIVIAQLIAKP</sequence>
<dbReference type="AlphaFoldDB" id="A0A4Q7J0M6"/>
<dbReference type="Pfam" id="PF04203">
    <property type="entry name" value="Sortase"/>
    <property type="match status" value="1"/>
</dbReference>
<name>A0A4Q7J0M6_9PSEU</name>
<comment type="caution">
    <text evidence="4">The sequence shown here is derived from an EMBL/GenBank/DDBJ whole genome shotgun (WGS) entry which is preliminary data.</text>
</comment>
<dbReference type="InterPro" id="IPR023365">
    <property type="entry name" value="Sortase_dom-sf"/>
</dbReference>
<dbReference type="CDD" id="cd05829">
    <property type="entry name" value="Sortase_F"/>
    <property type="match status" value="1"/>
</dbReference>
<protein>
    <submittedName>
        <fullName evidence="4">Class F sortase</fullName>
    </submittedName>
</protein>
<dbReference type="RefSeq" id="WP_130478735.1">
    <property type="nucleotide sequence ID" value="NZ_SFCC01000017.1"/>
</dbReference>
<dbReference type="Gene3D" id="2.40.260.10">
    <property type="entry name" value="Sortase"/>
    <property type="match status" value="1"/>
</dbReference>
<proteinExistence type="predicted"/>
<dbReference type="EMBL" id="SFCC01000017">
    <property type="protein sequence ID" value="RZQ60347.1"/>
    <property type="molecule type" value="Genomic_DNA"/>
</dbReference>
<dbReference type="GO" id="GO:0016787">
    <property type="term" value="F:hydrolase activity"/>
    <property type="evidence" value="ECO:0007669"/>
    <property type="project" value="UniProtKB-KW"/>
</dbReference>
<dbReference type="InterPro" id="IPR042001">
    <property type="entry name" value="Sortase_F"/>
</dbReference>
<reference evidence="4 5" key="1">
    <citation type="submission" date="2019-02" db="EMBL/GenBank/DDBJ databases">
        <title>Draft genome sequence of Amycolatopsis sp. 8-3EHSu isolated from roots of Suaeda maritima.</title>
        <authorList>
            <person name="Duangmal K."/>
            <person name="Chantavorakit T."/>
        </authorList>
    </citation>
    <scope>NUCLEOTIDE SEQUENCE [LARGE SCALE GENOMIC DNA]</scope>
    <source>
        <strain evidence="4 5">8-3EHSu</strain>
    </source>
</reference>
<keyword evidence="3" id="KW-0472">Membrane</keyword>
<feature type="transmembrane region" description="Helical" evidence="3">
    <location>
        <begin position="12"/>
        <end position="33"/>
    </location>
</feature>
<evidence type="ECO:0000313" key="5">
    <source>
        <dbReference type="Proteomes" id="UP000292003"/>
    </source>
</evidence>
<dbReference type="Proteomes" id="UP000292003">
    <property type="component" value="Unassembled WGS sequence"/>
</dbReference>
<dbReference type="SUPFAM" id="SSF63817">
    <property type="entry name" value="Sortase"/>
    <property type="match status" value="1"/>
</dbReference>
<keyword evidence="3" id="KW-0812">Transmembrane</keyword>
<feature type="region of interest" description="Disordered" evidence="2">
    <location>
        <begin position="41"/>
        <end position="76"/>
    </location>
</feature>
<evidence type="ECO:0000256" key="1">
    <source>
        <dbReference type="ARBA" id="ARBA00022801"/>
    </source>
</evidence>
<gene>
    <name evidence="4" type="ORF">EWH70_29020</name>
</gene>
<evidence type="ECO:0000256" key="3">
    <source>
        <dbReference type="SAM" id="Phobius"/>
    </source>
</evidence>
<keyword evidence="1" id="KW-0378">Hydrolase</keyword>
<feature type="compositionally biased region" description="Low complexity" evidence="2">
    <location>
        <begin position="51"/>
        <end position="61"/>
    </location>
</feature>
<organism evidence="4 5">
    <name type="scientific">Amycolatopsis suaedae</name>
    <dbReference type="NCBI Taxonomy" id="2510978"/>
    <lineage>
        <taxon>Bacteria</taxon>
        <taxon>Bacillati</taxon>
        <taxon>Actinomycetota</taxon>
        <taxon>Actinomycetes</taxon>
        <taxon>Pseudonocardiales</taxon>
        <taxon>Pseudonocardiaceae</taxon>
        <taxon>Amycolatopsis</taxon>
    </lineage>
</organism>
<evidence type="ECO:0000313" key="4">
    <source>
        <dbReference type="EMBL" id="RZQ60347.1"/>
    </source>
</evidence>
<dbReference type="OrthoDB" id="525039at2"/>
<keyword evidence="5" id="KW-1185">Reference proteome</keyword>